<feature type="domain" description="Peptidase M15C" evidence="2">
    <location>
        <begin position="135"/>
        <end position="204"/>
    </location>
</feature>
<keyword evidence="3" id="KW-0645">Protease</keyword>
<keyword evidence="3" id="KW-0378">Hydrolase</keyword>
<dbReference type="InterPro" id="IPR009045">
    <property type="entry name" value="Zn_M74/Hedgehog-like"/>
</dbReference>
<accession>A0A1G9FQG7</accession>
<protein>
    <submittedName>
        <fullName evidence="3">D-alanyl-D-alanine carboxypeptidase</fullName>
    </submittedName>
</protein>
<evidence type="ECO:0000313" key="3">
    <source>
        <dbReference type="EMBL" id="SDK90658.1"/>
    </source>
</evidence>
<evidence type="ECO:0000259" key="2">
    <source>
        <dbReference type="Pfam" id="PF13539"/>
    </source>
</evidence>
<dbReference type="PANTHER" id="PTHR34385">
    <property type="entry name" value="D-ALANYL-D-ALANINE CARBOXYPEPTIDASE"/>
    <property type="match status" value="1"/>
</dbReference>
<dbReference type="PANTHER" id="PTHR34385:SF1">
    <property type="entry name" value="PEPTIDOGLYCAN L-ALANYL-D-GLUTAMATE ENDOPEPTIDASE CWLK"/>
    <property type="match status" value="1"/>
</dbReference>
<dbReference type="RefSeq" id="WP_092986508.1">
    <property type="nucleotide sequence ID" value="NZ_FNFY01000013.1"/>
</dbReference>
<dbReference type="Pfam" id="PF13539">
    <property type="entry name" value="Peptidase_M15_4"/>
    <property type="match status" value="1"/>
</dbReference>
<gene>
    <name evidence="3" type="ORF">SAMN05216216_11353</name>
</gene>
<dbReference type="EMBL" id="FNFY01000013">
    <property type="protein sequence ID" value="SDK90658.1"/>
    <property type="molecule type" value="Genomic_DNA"/>
</dbReference>
<evidence type="ECO:0000313" key="4">
    <source>
        <dbReference type="Proteomes" id="UP000199008"/>
    </source>
</evidence>
<dbReference type="OrthoDB" id="9799970at2"/>
<dbReference type="CDD" id="cd14845">
    <property type="entry name" value="L-Ala-D-Glu_peptidase_like"/>
    <property type="match status" value="1"/>
</dbReference>
<proteinExistence type="predicted"/>
<evidence type="ECO:0000256" key="1">
    <source>
        <dbReference type="SAM" id="MobiDB-lite"/>
    </source>
</evidence>
<dbReference type="InterPro" id="IPR039561">
    <property type="entry name" value="Peptidase_M15C"/>
</dbReference>
<reference evidence="4" key="1">
    <citation type="submission" date="2016-10" db="EMBL/GenBank/DDBJ databases">
        <authorList>
            <person name="Varghese N."/>
            <person name="Submissions S."/>
        </authorList>
    </citation>
    <scope>NUCLEOTIDE SEQUENCE [LARGE SCALE GENOMIC DNA]</scope>
    <source>
        <strain evidence="4">CGMCC 1.8895</strain>
    </source>
</reference>
<dbReference type="Proteomes" id="UP000199008">
    <property type="component" value="Unassembled WGS sequence"/>
</dbReference>
<sequence>MKFLINILLTTVLGLIGTLTLFSALNTVFADQSAEEHTFLTVSKIISKTPEIDLSLPEPPSPENEDKEDKEKDEEEKKPELGGLHPEVEEKSEKLVEKTKEKDIDIRISSGFRTEEEQDALYAQGRTVPGPIVTNAKGGESHHNYGLAVDFAIEDGNDVIWDIEYDGNDNGKSDWKEVAEIAKDLGFTWGGDWEEFKDYPHLQMDFDTSIRDLQKGDDDIFQ</sequence>
<dbReference type="InterPro" id="IPR052179">
    <property type="entry name" value="DD-CPase-like"/>
</dbReference>
<keyword evidence="4" id="KW-1185">Reference proteome</keyword>
<feature type="region of interest" description="Disordered" evidence="1">
    <location>
        <begin position="51"/>
        <end position="96"/>
    </location>
</feature>
<keyword evidence="3" id="KW-0121">Carboxypeptidase</keyword>
<name>A0A1G9FQG7_9BACL</name>
<feature type="compositionally biased region" description="Basic and acidic residues" evidence="1">
    <location>
        <begin position="67"/>
        <end position="96"/>
    </location>
</feature>
<dbReference type="SUPFAM" id="SSF55166">
    <property type="entry name" value="Hedgehog/DD-peptidase"/>
    <property type="match status" value="1"/>
</dbReference>
<dbReference type="Gene3D" id="3.30.1380.10">
    <property type="match status" value="1"/>
</dbReference>
<organism evidence="3 4">
    <name type="scientific">Lacicoccus qingdaonensis</name>
    <dbReference type="NCBI Taxonomy" id="576118"/>
    <lineage>
        <taxon>Bacteria</taxon>
        <taxon>Bacillati</taxon>
        <taxon>Bacillota</taxon>
        <taxon>Bacilli</taxon>
        <taxon>Bacillales</taxon>
        <taxon>Salinicoccaceae</taxon>
        <taxon>Lacicoccus</taxon>
    </lineage>
</organism>
<dbReference type="AlphaFoldDB" id="A0A1G9FQG7"/>
<dbReference type="STRING" id="576118.SAMN05216216_11353"/>
<dbReference type="GO" id="GO:0004180">
    <property type="term" value="F:carboxypeptidase activity"/>
    <property type="evidence" value="ECO:0007669"/>
    <property type="project" value="UniProtKB-KW"/>
</dbReference>